<sequence>MTATSDCWLVVGPTHDLAFLLWKLGYDVWMWNARGNMYSNEHVKYKYNQERFFNFSVHDYGYYDTPATIDYILNVTNQKTLITIGHSMGAGMYLLAGSTRPEYQKKVLLNILWGQAIMMEHIRQKRRIKLGFKLHKFGNIFKNELHFARPGSQLSELKQFMCDPTQPRYVMCLWFMGRASGPGSNQTNTNAVLKMMTKFPAGASFDVMHQMNQNIDRGEFAPLSYGRSKNLKIYGTVIPPPYPIGKIATPTAIYYGCCNDFLSSAQDNEILKNKLSNVIKFYKVPYVKFNHGDFLWGKDAYRLLYRDTIELIEDYTPYESKKAMKLLP</sequence>
<dbReference type="GO" id="GO:0016042">
    <property type="term" value="P:lipid catabolic process"/>
    <property type="evidence" value="ECO:0007669"/>
    <property type="project" value="UniProtKB-KW"/>
</dbReference>
<reference evidence="8" key="1">
    <citation type="submission" date="2021-05" db="EMBL/GenBank/DDBJ databases">
        <authorList>
            <person name="Alioto T."/>
            <person name="Alioto T."/>
            <person name="Gomez Garrido J."/>
        </authorList>
    </citation>
    <scope>NUCLEOTIDE SEQUENCE</scope>
</reference>
<evidence type="ECO:0000256" key="3">
    <source>
        <dbReference type="ARBA" id="ARBA00022801"/>
    </source>
</evidence>
<evidence type="ECO:0000256" key="1">
    <source>
        <dbReference type="ARBA" id="ARBA00010701"/>
    </source>
</evidence>
<dbReference type="SUPFAM" id="SSF53474">
    <property type="entry name" value="alpha/beta-Hydrolases"/>
    <property type="match status" value="1"/>
</dbReference>
<evidence type="ECO:0000259" key="7">
    <source>
        <dbReference type="Pfam" id="PF00561"/>
    </source>
</evidence>
<keyword evidence="3" id="KW-0378">Hydrolase</keyword>
<keyword evidence="2" id="KW-0732">Signal</keyword>
<dbReference type="AlphaFoldDB" id="A0A8D9B672"/>
<evidence type="ECO:0000313" key="8">
    <source>
        <dbReference type="EMBL" id="CAG6777157.1"/>
    </source>
</evidence>
<keyword evidence="4" id="KW-0442">Lipid degradation</keyword>
<dbReference type="EMBL" id="HBUF01604412">
    <property type="protein sequence ID" value="CAG6777157.1"/>
    <property type="molecule type" value="Transcribed_RNA"/>
</dbReference>
<evidence type="ECO:0000256" key="2">
    <source>
        <dbReference type="ARBA" id="ARBA00022729"/>
    </source>
</evidence>
<dbReference type="Pfam" id="PF00561">
    <property type="entry name" value="Abhydrolase_1"/>
    <property type="match status" value="1"/>
</dbReference>
<keyword evidence="6" id="KW-0325">Glycoprotein</keyword>
<dbReference type="PANTHER" id="PTHR11005">
    <property type="entry name" value="LYSOSOMAL ACID LIPASE-RELATED"/>
    <property type="match status" value="1"/>
</dbReference>
<dbReference type="GO" id="GO:0016787">
    <property type="term" value="F:hydrolase activity"/>
    <property type="evidence" value="ECO:0007669"/>
    <property type="project" value="UniProtKB-KW"/>
</dbReference>
<name>A0A8D9B672_9HEMI</name>
<dbReference type="FunFam" id="3.40.50.1820:FF:000057">
    <property type="entry name" value="Lipase"/>
    <property type="match status" value="1"/>
</dbReference>
<proteinExistence type="inferred from homology"/>
<accession>A0A8D9B672</accession>
<dbReference type="EMBL" id="HBUF01604411">
    <property type="protein sequence ID" value="CAG6777156.1"/>
    <property type="molecule type" value="Transcribed_RNA"/>
</dbReference>
<dbReference type="InterPro" id="IPR000073">
    <property type="entry name" value="AB_hydrolase_1"/>
</dbReference>
<keyword evidence="5" id="KW-0443">Lipid metabolism</keyword>
<dbReference type="Gene3D" id="3.40.50.1820">
    <property type="entry name" value="alpha/beta hydrolase"/>
    <property type="match status" value="1"/>
</dbReference>
<evidence type="ECO:0000256" key="4">
    <source>
        <dbReference type="ARBA" id="ARBA00022963"/>
    </source>
</evidence>
<dbReference type="InterPro" id="IPR029058">
    <property type="entry name" value="AB_hydrolase_fold"/>
</dbReference>
<evidence type="ECO:0000256" key="5">
    <source>
        <dbReference type="ARBA" id="ARBA00023098"/>
    </source>
</evidence>
<organism evidence="8">
    <name type="scientific">Cacopsylla melanoneura</name>
    <dbReference type="NCBI Taxonomy" id="428564"/>
    <lineage>
        <taxon>Eukaryota</taxon>
        <taxon>Metazoa</taxon>
        <taxon>Ecdysozoa</taxon>
        <taxon>Arthropoda</taxon>
        <taxon>Hexapoda</taxon>
        <taxon>Insecta</taxon>
        <taxon>Pterygota</taxon>
        <taxon>Neoptera</taxon>
        <taxon>Paraneoptera</taxon>
        <taxon>Hemiptera</taxon>
        <taxon>Sternorrhyncha</taxon>
        <taxon>Psylloidea</taxon>
        <taxon>Psyllidae</taxon>
        <taxon>Psyllinae</taxon>
        <taxon>Cacopsylla</taxon>
    </lineage>
</organism>
<evidence type="ECO:0000256" key="6">
    <source>
        <dbReference type="ARBA" id="ARBA00023180"/>
    </source>
</evidence>
<comment type="similarity">
    <text evidence="1">Belongs to the AB hydrolase superfamily. Lipase family.</text>
</comment>
<feature type="domain" description="AB hydrolase-1" evidence="7">
    <location>
        <begin position="23"/>
        <end position="277"/>
    </location>
</feature>
<protein>
    <submittedName>
        <fullName evidence="8">Lipase 3</fullName>
    </submittedName>
</protein>